<dbReference type="CDD" id="cd00610">
    <property type="entry name" value="OAT_like"/>
    <property type="match status" value="1"/>
</dbReference>
<dbReference type="EMBL" id="CAJPVJ010006959">
    <property type="protein sequence ID" value="CAG2170867.1"/>
    <property type="molecule type" value="Genomic_DNA"/>
</dbReference>
<evidence type="ECO:0000313" key="6">
    <source>
        <dbReference type="Proteomes" id="UP000728032"/>
    </source>
</evidence>
<dbReference type="EMBL" id="OC921784">
    <property type="protein sequence ID" value="CAD7653680.1"/>
    <property type="molecule type" value="Genomic_DNA"/>
</dbReference>
<dbReference type="PIRSF" id="PIRSF000521">
    <property type="entry name" value="Transaminase_4ab_Lys_Orn"/>
    <property type="match status" value="1"/>
</dbReference>
<gene>
    <name evidence="5" type="ORF">ONB1V03_LOCUS10333</name>
</gene>
<dbReference type="Gene3D" id="3.40.640.10">
    <property type="entry name" value="Type I PLP-dependent aspartate aminotransferase-like (Major domain)"/>
    <property type="match status" value="1"/>
</dbReference>
<dbReference type="GO" id="GO:0008483">
    <property type="term" value="F:transaminase activity"/>
    <property type="evidence" value="ECO:0007669"/>
    <property type="project" value="InterPro"/>
</dbReference>
<dbReference type="GO" id="GO:0030170">
    <property type="term" value="F:pyridoxal phosphate binding"/>
    <property type="evidence" value="ECO:0007669"/>
    <property type="project" value="InterPro"/>
</dbReference>
<dbReference type="PANTHER" id="PTHR45688">
    <property type="match status" value="1"/>
</dbReference>
<feature type="region of interest" description="Disordered" evidence="4">
    <location>
        <begin position="467"/>
        <end position="499"/>
    </location>
</feature>
<name>A0A7R9M506_9ACAR</name>
<comment type="similarity">
    <text evidence="1 3">Belongs to the class-III pyridoxal-phosphate-dependent aminotransferase family.</text>
</comment>
<keyword evidence="2 3" id="KW-0663">Pyridoxal phosphate</keyword>
<dbReference type="InterPro" id="IPR015424">
    <property type="entry name" value="PyrdxlP-dep_Trfase"/>
</dbReference>
<dbReference type="Pfam" id="PF00202">
    <property type="entry name" value="Aminotran_3"/>
    <property type="match status" value="1"/>
</dbReference>
<dbReference type="PANTHER" id="PTHR45688:SF13">
    <property type="entry name" value="ALANINE--GLYOXYLATE AMINOTRANSFERASE 2-LIKE"/>
    <property type="match status" value="1"/>
</dbReference>
<dbReference type="GO" id="GO:0005739">
    <property type="term" value="C:mitochondrion"/>
    <property type="evidence" value="ECO:0007669"/>
    <property type="project" value="TreeGrafter"/>
</dbReference>
<accession>A0A7R9M506</accession>
<dbReference type="OrthoDB" id="10261433at2759"/>
<dbReference type="InterPro" id="IPR015421">
    <property type="entry name" value="PyrdxlP-dep_Trfase_major"/>
</dbReference>
<evidence type="ECO:0000313" key="5">
    <source>
        <dbReference type="EMBL" id="CAD7653680.1"/>
    </source>
</evidence>
<dbReference type="PROSITE" id="PS00600">
    <property type="entry name" value="AA_TRANSFER_CLASS_3"/>
    <property type="match status" value="1"/>
</dbReference>
<dbReference type="InterPro" id="IPR015422">
    <property type="entry name" value="PyrdxlP-dep_Trfase_small"/>
</dbReference>
<sequence length="499" mass="55676">MDSESIQFDAKVNALEKLPKDVTLKLRHQHIGASVTLFFKQNPLKIVRGEGQYMYDEEGNEYLDCINNVAHVGHCHPHVVKAGADQMALISTNSRYLHDNLVIYAKRLTSYFPSKLSVCYFVNSGSEANDLAIRLARCHTKHKDVIALDGAYHGHLTTIIDISSYKFKKINDGKQKKWVHVVPLPCSYRGKYTTDKHSETEIGMLYAKEVQNLINNAHNSGRNIAAFITESMISCGGQVVLPHHFLKTAYKYVREAGGVCIADEVQVGFGRTGNMWAFESQDVVPDIVTIGKPIGNGHPIACVVTTPEIAKSFENIGTEYFNTYGGNPVSLAIANGVLDVIENENLREHAVKVGNYLKKALKAYKDQYPVIGDVRGEGLFLGVELVVNRDTKEPAIPLAEYMVSRFRDEKILMSTEGKYGNVLKFKPPMVFSMGDAERFLQTFHQILQEVYSRDNKLSYLSQLSHSSESSNESLNSLTESLSINSDEDRNYESSSSNSS</sequence>
<keyword evidence="6" id="KW-1185">Reference proteome</keyword>
<proteinExistence type="inferred from homology"/>
<dbReference type="Gene3D" id="3.90.1150.10">
    <property type="entry name" value="Aspartate Aminotransferase, domain 1"/>
    <property type="match status" value="1"/>
</dbReference>
<organism evidence="5">
    <name type="scientific">Oppiella nova</name>
    <dbReference type="NCBI Taxonomy" id="334625"/>
    <lineage>
        <taxon>Eukaryota</taxon>
        <taxon>Metazoa</taxon>
        <taxon>Ecdysozoa</taxon>
        <taxon>Arthropoda</taxon>
        <taxon>Chelicerata</taxon>
        <taxon>Arachnida</taxon>
        <taxon>Acari</taxon>
        <taxon>Acariformes</taxon>
        <taxon>Sarcoptiformes</taxon>
        <taxon>Oribatida</taxon>
        <taxon>Brachypylina</taxon>
        <taxon>Oppioidea</taxon>
        <taxon>Oppiidae</taxon>
        <taxon>Oppiella</taxon>
    </lineage>
</organism>
<dbReference type="AlphaFoldDB" id="A0A7R9M506"/>
<evidence type="ECO:0000256" key="3">
    <source>
        <dbReference type="RuleBase" id="RU003560"/>
    </source>
</evidence>
<dbReference type="Proteomes" id="UP000728032">
    <property type="component" value="Unassembled WGS sequence"/>
</dbReference>
<dbReference type="SUPFAM" id="SSF53383">
    <property type="entry name" value="PLP-dependent transferases"/>
    <property type="match status" value="1"/>
</dbReference>
<evidence type="ECO:0000256" key="1">
    <source>
        <dbReference type="ARBA" id="ARBA00008954"/>
    </source>
</evidence>
<evidence type="ECO:0000256" key="2">
    <source>
        <dbReference type="ARBA" id="ARBA00022898"/>
    </source>
</evidence>
<dbReference type="InterPro" id="IPR005814">
    <property type="entry name" value="Aminotrans_3"/>
</dbReference>
<reference evidence="5" key="1">
    <citation type="submission" date="2020-11" db="EMBL/GenBank/DDBJ databases">
        <authorList>
            <person name="Tran Van P."/>
        </authorList>
    </citation>
    <scope>NUCLEOTIDE SEQUENCE</scope>
</reference>
<feature type="compositionally biased region" description="Low complexity" evidence="4">
    <location>
        <begin position="467"/>
        <end position="484"/>
    </location>
</feature>
<evidence type="ECO:0000256" key="4">
    <source>
        <dbReference type="SAM" id="MobiDB-lite"/>
    </source>
</evidence>
<dbReference type="InterPro" id="IPR049704">
    <property type="entry name" value="Aminotrans_3_PPA_site"/>
</dbReference>
<protein>
    <submittedName>
        <fullName evidence="5">Uncharacterized protein</fullName>
    </submittedName>
</protein>